<reference evidence="9 10" key="1">
    <citation type="submission" date="2019-05" db="EMBL/GenBank/DDBJ databases">
        <authorList>
            <person name="Qu J.-H."/>
        </authorList>
    </citation>
    <scope>NUCLEOTIDE SEQUENCE [LARGE SCALE GENOMIC DNA]</scope>
    <source>
        <strain evidence="9 10">T17</strain>
    </source>
</reference>
<dbReference type="PROSITE" id="PS50109">
    <property type="entry name" value="HIS_KIN"/>
    <property type="match status" value="1"/>
</dbReference>
<evidence type="ECO:0000313" key="10">
    <source>
        <dbReference type="Proteomes" id="UP000306402"/>
    </source>
</evidence>
<dbReference type="SUPFAM" id="SSF47384">
    <property type="entry name" value="Homodimeric domain of signal transducing histidine kinase"/>
    <property type="match status" value="1"/>
</dbReference>
<evidence type="ECO:0000259" key="8">
    <source>
        <dbReference type="PROSITE" id="PS50109"/>
    </source>
</evidence>
<evidence type="ECO:0000256" key="4">
    <source>
        <dbReference type="ARBA" id="ARBA00022679"/>
    </source>
</evidence>
<dbReference type="GO" id="GO:0000155">
    <property type="term" value="F:phosphorelay sensor kinase activity"/>
    <property type="evidence" value="ECO:0007669"/>
    <property type="project" value="InterPro"/>
</dbReference>
<keyword evidence="6" id="KW-0902">Two-component regulatory system</keyword>
<evidence type="ECO:0000256" key="5">
    <source>
        <dbReference type="ARBA" id="ARBA00022777"/>
    </source>
</evidence>
<dbReference type="PRINTS" id="PR00344">
    <property type="entry name" value="BCTRLSENSOR"/>
</dbReference>
<dbReference type="SUPFAM" id="SSF55874">
    <property type="entry name" value="ATPase domain of HSP90 chaperone/DNA topoisomerase II/histidine kinase"/>
    <property type="match status" value="1"/>
</dbReference>
<dbReference type="Gene3D" id="1.10.287.130">
    <property type="match status" value="1"/>
</dbReference>
<proteinExistence type="predicted"/>
<accession>A0A5R9L533</accession>
<dbReference type="InterPro" id="IPR036097">
    <property type="entry name" value="HisK_dim/P_sf"/>
</dbReference>
<evidence type="ECO:0000313" key="9">
    <source>
        <dbReference type="EMBL" id="TLV03467.1"/>
    </source>
</evidence>
<dbReference type="AlphaFoldDB" id="A0A5R9L533"/>
<sequence>MAKATGDKSFDKLLAYLHSRRETFLNSWREACIRDATLSSKGSFSREEFNDQVPVLLDILEQRLLGITESDDVINIASEHGLHRWQAGYDLHELIIEFEHLFRILQEYVQKFVEENPKLGLASVTAMYSQLSRTYADSVRGSVSYYYRLRQTSAAEQAANLQSALEQLQTLNKKRSEHLRQSAHDLRSSFSIAMMASQMWDMPASEKERAEIFEMLNRNLVSIRDMLLQLTDFSKIEAGQEIIENKDFDVSELLRSLIRTTLPLAEKKQISLEGEGPEKMVVHSDPILVQRIFQNLVHNALKYTEIGGVFISWANESNSRWILSIQDTGPGFAENSAAALFAEQLKPSIHTTAIYQEGKMLQSVVPTKVDKNKSTVFKESEGLGLVIVKKICELMKATMDMESKPGQGTLVRIRFPSVK</sequence>
<dbReference type="PANTHER" id="PTHR45453">
    <property type="entry name" value="PHOSPHATE REGULON SENSOR PROTEIN PHOR"/>
    <property type="match status" value="1"/>
</dbReference>
<feature type="domain" description="Histidine kinase" evidence="8">
    <location>
        <begin position="181"/>
        <end position="419"/>
    </location>
</feature>
<dbReference type="GO" id="GO:0005886">
    <property type="term" value="C:plasma membrane"/>
    <property type="evidence" value="ECO:0007669"/>
    <property type="project" value="TreeGrafter"/>
</dbReference>
<gene>
    <name evidence="9" type="ORF">FEN17_07640</name>
</gene>
<dbReference type="InterPro" id="IPR004358">
    <property type="entry name" value="Sig_transdc_His_kin-like_C"/>
</dbReference>
<keyword evidence="10" id="KW-1185">Reference proteome</keyword>
<dbReference type="Pfam" id="PF02518">
    <property type="entry name" value="HATPase_c"/>
    <property type="match status" value="1"/>
</dbReference>
<dbReference type="EC" id="2.7.13.3" evidence="2"/>
<evidence type="ECO:0000256" key="1">
    <source>
        <dbReference type="ARBA" id="ARBA00000085"/>
    </source>
</evidence>
<keyword evidence="4" id="KW-0808">Transferase</keyword>
<evidence type="ECO:0000256" key="3">
    <source>
        <dbReference type="ARBA" id="ARBA00022553"/>
    </source>
</evidence>
<evidence type="ECO:0000256" key="2">
    <source>
        <dbReference type="ARBA" id="ARBA00012438"/>
    </source>
</evidence>
<comment type="catalytic activity">
    <reaction evidence="1">
        <text>ATP + protein L-histidine = ADP + protein N-phospho-L-histidine.</text>
        <dbReference type="EC" id="2.7.13.3"/>
    </reaction>
</comment>
<dbReference type="InterPro" id="IPR036890">
    <property type="entry name" value="HATPase_C_sf"/>
</dbReference>
<dbReference type="RefSeq" id="WP_138364675.1">
    <property type="nucleotide sequence ID" value="NZ_VCEJ01000002.1"/>
</dbReference>
<evidence type="ECO:0000256" key="6">
    <source>
        <dbReference type="ARBA" id="ARBA00023012"/>
    </source>
</evidence>
<dbReference type="Proteomes" id="UP000306402">
    <property type="component" value="Unassembled WGS sequence"/>
</dbReference>
<name>A0A5R9L533_9BACT</name>
<dbReference type="SMART" id="SM00387">
    <property type="entry name" value="HATPase_c"/>
    <property type="match status" value="1"/>
</dbReference>
<organism evidence="9 10">
    <name type="scientific">Dyadobacter luticola</name>
    <dbReference type="NCBI Taxonomy" id="1979387"/>
    <lineage>
        <taxon>Bacteria</taxon>
        <taxon>Pseudomonadati</taxon>
        <taxon>Bacteroidota</taxon>
        <taxon>Cytophagia</taxon>
        <taxon>Cytophagales</taxon>
        <taxon>Spirosomataceae</taxon>
        <taxon>Dyadobacter</taxon>
    </lineage>
</organism>
<dbReference type="Gene3D" id="3.30.565.10">
    <property type="entry name" value="Histidine kinase-like ATPase, C-terminal domain"/>
    <property type="match status" value="1"/>
</dbReference>
<dbReference type="InterPro" id="IPR003661">
    <property type="entry name" value="HisK_dim/P_dom"/>
</dbReference>
<protein>
    <recommendedName>
        <fullName evidence="2">histidine kinase</fullName>
        <ecNumber evidence="2">2.7.13.3</ecNumber>
    </recommendedName>
</protein>
<dbReference type="GO" id="GO:0016036">
    <property type="term" value="P:cellular response to phosphate starvation"/>
    <property type="evidence" value="ECO:0007669"/>
    <property type="project" value="TreeGrafter"/>
</dbReference>
<dbReference type="GO" id="GO:0004721">
    <property type="term" value="F:phosphoprotein phosphatase activity"/>
    <property type="evidence" value="ECO:0007669"/>
    <property type="project" value="TreeGrafter"/>
</dbReference>
<keyword evidence="3" id="KW-0597">Phosphoprotein</keyword>
<dbReference type="EMBL" id="VCEJ01000002">
    <property type="protein sequence ID" value="TLV03467.1"/>
    <property type="molecule type" value="Genomic_DNA"/>
</dbReference>
<evidence type="ECO:0000256" key="7">
    <source>
        <dbReference type="SAM" id="Coils"/>
    </source>
</evidence>
<dbReference type="PANTHER" id="PTHR45453:SF1">
    <property type="entry name" value="PHOSPHATE REGULON SENSOR PROTEIN PHOR"/>
    <property type="match status" value="1"/>
</dbReference>
<dbReference type="InterPro" id="IPR003594">
    <property type="entry name" value="HATPase_dom"/>
</dbReference>
<feature type="coiled-coil region" evidence="7">
    <location>
        <begin position="151"/>
        <end position="181"/>
    </location>
</feature>
<keyword evidence="5 9" id="KW-0418">Kinase</keyword>
<dbReference type="InterPro" id="IPR050351">
    <property type="entry name" value="BphY/WalK/GraS-like"/>
</dbReference>
<dbReference type="OrthoDB" id="9764438at2"/>
<dbReference type="InterPro" id="IPR005467">
    <property type="entry name" value="His_kinase_dom"/>
</dbReference>
<dbReference type="SMART" id="SM00388">
    <property type="entry name" value="HisKA"/>
    <property type="match status" value="1"/>
</dbReference>
<comment type="caution">
    <text evidence="9">The sequence shown here is derived from an EMBL/GenBank/DDBJ whole genome shotgun (WGS) entry which is preliminary data.</text>
</comment>
<keyword evidence="7" id="KW-0175">Coiled coil</keyword>